<accession>A0A813ABF0</accession>
<evidence type="ECO:0000313" key="2">
    <source>
        <dbReference type="EMBL" id="CAE7862365.1"/>
    </source>
</evidence>
<protein>
    <submittedName>
        <fullName evidence="2">Sts protein</fullName>
    </submittedName>
</protein>
<gene>
    <name evidence="2" type="primary">Sts</name>
    <name evidence="2" type="ORF">SNEC2469_LOCUS27365</name>
</gene>
<feature type="domain" description="Sulfatase N-terminal" evidence="1">
    <location>
        <begin position="12"/>
        <end position="114"/>
    </location>
</feature>
<sequence>SRFEHPVFSQDHAAVITYLDDKVGDLLARLKALKVDKNTLVFFASDNGAHSEGGHDHRFFDSTGGLRGYKRSMFEGGVRSPTMVRWPDGIPAGRVSDFSWAFWDVLPTIAEIAGASVPNGLDGISIVPELKGSFQKEHDYLYFTWIGEGGKGTGSGSDLKQEPGYTIRQGCWKGVVPHCDAALLQPRLADEMHLFDLCEDPFEKTDIAAVKPSIVLQLKQLAVSKNLSCMCYQCGFHKTSAEILV</sequence>
<proteinExistence type="predicted"/>
<name>A0A813ABF0_9DINO</name>
<dbReference type="InterPro" id="IPR000917">
    <property type="entry name" value="Sulfatase_N"/>
</dbReference>
<organism evidence="2 3">
    <name type="scientific">Symbiodinium necroappetens</name>
    <dbReference type="NCBI Taxonomy" id="1628268"/>
    <lineage>
        <taxon>Eukaryota</taxon>
        <taxon>Sar</taxon>
        <taxon>Alveolata</taxon>
        <taxon>Dinophyceae</taxon>
        <taxon>Suessiales</taxon>
        <taxon>Symbiodiniaceae</taxon>
        <taxon>Symbiodinium</taxon>
    </lineage>
</organism>
<dbReference type="EMBL" id="CAJNJA010057483">
    <property type="protein sequence ID" value="CAE7862365.1"/>
    <property type="molecule type" value="Genomic_DNA"/>
</dbReference>
<dbReference type="InterPro" id="IPR052701">
    <property type="entry name" value="GAG_Ulvan_Degrading_Sulfatases"/>
</dbReference>
<keyword evidence="3" id="KW-1185">Reference proteome</keyword>
<evidence type="ECO:0000259" key="1">
    <source>
        <dbReference type="Pfam" id="PF00884"/>
    </source>
</evidence>
<dbReference type="OrthoDB" id="408574at2759"/>
<feature type="non-terminal residue" evidence="2">
    <location>
        <position position="1"/>
    </location>
</feature>
<dbReference type="Gene3D" id="3.30.1120.10">
    <property type="match status" value="1"/>
</dbReference>
<dbReference type="PANTHER" id="PTHR43751">
    <property type="entry name" value="SULFATASE"/>
    <property type="match status" value="1"/>
</dbReference>
<dbReference type="InterPro" id="IPR017850">
    <property type="entry name" value="Alkaline_phosphatase_core_sf"/>
</dbReference>
<dbReference type="Proteomes" id="UP000601435">
    <property type="component" value="Unassembled WGS sequence"/>
</dbReference>
<evidence type="ECO:0000313" key="3">
    <source>
        <dbReference type="Proteomes" id="UP000601435"/>
    </source>
</evidence>
<dbReference type="AlphaFoldDB" id="A0A813ABF0"/>
<dbReference type="Pfam" id="PF00884">
    <property type="entry name" value="Sulfatase"/>
    <property type="match status" value="1"/>
</dbReference>
<dbReference type="PANTHER" id="PTHR43751:SF3">
    <property type="entry name" value="SULFATASE N-TERMINAL DOMAIN-CONTAINING PROTEIN"/>
    <property type="match status" value="1"/>
</dbReference>
<dbReference type="Gene3D" id="3.40.720.10">
    <property type="entry name" value="Alkaline Phosphatase, subunit A"/>
    <property type="match status" value="1"/>
</dbReference>
<dbReference type="SUPFAM" id="SSF53649">
    <property type="entry name" value="Alkaline phosphatase-like"/>
    <property type="match status" value="1"/>
</dbReference>
<comment type="caution">
    <text evidence="2">The sequence shown here is derived from an EMBL/GenBank/DDBJ whole genome shotgun (WGS) entry which is preliminary data.</text>
</comment>
<reference evidence="2" key="1">
    <citation type="submission" date="2021-02" db="EMBL/GenBank/DDBJ databases">
        <authorList>
            <person name="Dougan E. K."/>
            <person name="Rhodes N."/>
            <person name="Thang M."/>
            <person name="Chan C."/>
        </authorList>
    </citation>
    <scope>NUCLEOTIDE SEQUENCE</scope>
</reference>